<reference evidence="8" key="1">
    <citation type="submission" date="2020-10" db="EMBL/GenBank/DDBJ databases">
        <authorList>
            <person name="Roach M.J.R."/>
        </authorList>
    </citation>
    <scope>NUCLEOTIDE SEQUENCE</scope>
    <source>
        <strain evidence="8">CBS 1945</strain>
    </source>
</reference>
<dbReference type="SUPFAM" id="SSF48317">
    <property type="entry name" value="Acid phosphatase/Vanadium-dependent haloperoxidase"/>
    <property type="match status" value="1"/>
</dbReference>
<feature type="transmembrane region" description="Helical" evidence="6">
    <location>
        <begin position="16"/>
        <end position="37"/>
    </location>
</feature>
<dbReference type="InterPro" id="IPR043216">
    <property type="entry name" value="PAP-like"/>
</dbReference>
<keyword evidence="4 6" id="KW-1133">Transmembrane helix</keyword>
<feature type="domain" description="Phosphatidic acid phosphatase type 2/haloperoxidase" evidence="7">
    <location>
        <begin position="25"/>
        <end position="187"/>
    </location>
</feature>
<sequence>MGIKFMMDGHDRRAKYFHLLHVTSLSFFLALAINGFVTEFLKNRIGKFRPDFLQRCGPKVSEDDGTGFNHVYNETICSMPLGASVFKDGYKSCPSGHSSFAWCGLTFFNLWISGQFKLHAPVDPDSKSIESSGNSRYHRFRLAQLINLLPLCLCLQIAVSRSEDYRHDFIDISLGSLIGLATSVIVYSQFFRSIFSYYCSETKFSDYQLLQSYEDIPV</sequence>
<keyword evidence="3 6" id="KW-0812">Transmembrane</keyword>
<dbReference type="PANTHER" id="PTHR10165">
    <property type="entry name" value="LIPID PHOSPHATE PHOSPHATASE"/>
    <property type="match status" value="1"/>
</dbReference>
<keyword evidence="9" id="KW-1185">Reference proteome</keyword>
<dbReference type="GO" id="GO:0008195">
    <property type="term" value="F:phosphatidate phosphatase activity"/>
    <property type="evidence" value="ECO:0007669"/>
    <property type="project" value="TreeGrafter"/>
</dbReference>
<organism evidence="8 9">
    <name type="scientific">Eeniella nana</name>
    <name type="common">Yeast</name>
    <name type="synonym">Brettanomyces nanus</name>
    <dbReference type="NCBI Taxonomy" id="13502"/>
    <lineage>
        <taxon>Eukaryota</taxon>
        <taxon>Fungi</taxon>
        <taxon>Dikarya</taxon>
        <taxon>Ascomycota</taxon>
        <taxon>Saccharomycotina</taxon>
        <taxon>Pichiomycetes</taxon>
        <taxon>Pichiales</taxon>
        <taxon>Pichiaceae</taxon>
        <taxon>Brettanomyces</taxon>
    </lineage>
</organism>
<evidence type="ECO:0000256" key="3">
    <source>
        <dbReference type="ARBA" id="ARBA00022692"/>
    </source>
</evidence>
<dbReference type="GO" id="GO:0006644">
    <property type="term" value="P:phospholipid metabolic process"/>
    <property type="evidence" value="ECO:0007669"/>
    <property type="project" value="InterPro"/>
</dbReference>
<dbReference type="KEGG" id="bnn:FOA43_004734"/>
<dbReference type="RefSeq" id="XP_038780890.1">
    <property type="nucleotide sequence ID" value="XM_038924962.1"/>
</dbReference>
<accession>A0A875SBE7</accession>
<dbReference type="GO" id="GO:0016020">
    <property type="term" value="C:membrane"/>
    <property type="evidence" value="ECO:0007669"/>
    <property type="project" value="UniProtKB-SubCell"/>
</dbReference>
<feature type="transmembrane region" description="Helical" evidence="6">
    <location>
        <begin position="142"/>
        <end position="160"/>
    </location>
</feature>
<evidence type="ECO:0000259" key="7">
    <source>
        <dbReference type="SMART" id="SM00014"/>
    </source>
</evidence>
<evidence type="ECO:0000256" key="4">
    <source>
        <dbReference type="ARBA" id="ARBA00022989"/>
    </source>
</evidence>
<proteinExistence type="inferred from homology"/>
<gene>
    <name evidence="8" type="ORF">FOA43_004734</name>
</gene>
<comment type="subcellular location">
    <subcellularLocation>
        <location evidence="1">Membrane</location>
        <topology evidence="1">Multi-pass membrane protein</topology>
    </subcellularLocation>
</comment>
<dbReference type="Pfam" id="PF01569">
    <property type="entry name" value="PAP2"/>
    <property type="match status" value="1"/>
</dbReference>
<keyword evidence="5 6" id="KW-0472">Membrane</keyword>
<dbReference type="Proteomes" id="UP000662931">
    <property type="component" value="Chromosome 4"/>
</dbReference>
<dbReference type="Gene3D" id="1.20.144.10">
    <property type="entry name" value="Phosphatidic acid phosphatase type 2/haloperoxidase"/>
    <property type="match status" value="1"/>
</dbReference>
<protein>
    <recommendedName>
        <fullName evidence="7">Phosphatidic acid phosphatase type 2/haloperoxidase domain-containing protein</fullName>
    </recommendedName>
</protein>
<evidence type="ECO:0000313" key="9">
    <source>
        <dbReference type="Proteomes" id="UP000662931"/>
    </source>
</evidence>
<dbReference type="InterPro" id="IPR000326">
    <property type="entry name" value="PAP2/HPO"/>
</dbReference>
<evidence type="ECO:0000256" key="2">
    <source>
        <dbReference type="ARBA" id="ARBA00008816"/>
    </source>
</evidence>
<dbReference type="GO" id="GO:0046839">
    <property type="term" value="P:phospholipid dephosphorylation"/>
    <property type="evidence" value="ECO:0007669"/>
    <property type="project" value="TreeGrafter"/>
</dbReference>
<comment type="similarity">
    <text evidence="2">Belongs to the PA-phosphatase related phosphoesterase family.</text>
</comment>
<dbReference type="PANTHER" id="PTHR10165:SF35">
    <property type="entry name" value="RE23632P"/>
    <property type="match status" value="1"/>
</dbReference>
<dbReference type="GeneID" id="62198134"/>
<dbReference type="EMBL" id="CP064815">
    <property type="protein sequence ID" value="QPG77325.1"/>
    <property type="molecule type" value="Genomic_DNA"/>
</dbReference>
<dbReference type="SMART" id="SM00014">
    <property type="entry name" value="acidPPc"/>
    <property type="match status" value="1"/>
</dbReference>
<dbReference type="InterPro" id="IPR036938">
    <property type="entry name" value="PAP2/HPO_sf"/>
</dbReference>
<feature type="transmembrane region" description="Helical" evidence="6">
    <location>
        <begin position="172"/>
        <end position="191"/>
    </location>
</feature>
<dbReference type="OrthoDB" id="10030083at2759"/>
<evidence type="ECO:0000256" key="6">
    <source>
        <dbReference type="SAM" id="Phobius"/>
    </source>
</evidence>
<evidence type="ECO:0000256" key="1">
    <source>
        <dbReference type="ARBA" id="ARBA00004141"/>
    </source>
</evidence>
<dbReference type="AlphaFoldDB" id="A0A875SBE7"/>
<evidence type="ECO:0000313" key="8">
    <source>
        <dbReference type="EMBL" id="QPG77325.1"/>
    </source>
</evidence>
<evidence type="ECO:0000256" key="5">
    <source>
        <dbReference type="ARBA" id="ARBA00023136"/>
    </source>
</evidence>
<name>A0A875SBE7_EENNA</name>